<dbReference type="RefSeq" id="WP_376850303.1">
    <property type="nucleotide sequence ID" value="NZ_JBHSMF010000006.1"/>
</dbReference>
<dbReference type="SUPFAM" id="SSF52540">
    <property type="entry name" value="P-loop containing nucleoside triphosphate hydrolases"/>
    <property type="match status" value="1"/>
</dbReference>
<evidence type="ECO:0000256" key="2">
    <source>
        <dbReference type="ARBA" id="ARBA00022475"/>
    </source>
</evidence>
<keyword evidence="5" id="KW-0067">ATP-binding</keyword>
<evidence type="ECO:0000256" key="5">
    <source>
        <dbReference type="ARBA" id="ARBA00022840"/>
    </source>
</evidence>
<keyword evidence="10" id="KW-1185">Reference proteome</keyword>
<organism evidence="9 10">
    <name type="scientific">Caenimonas terrae</name>
    <dbReference type="NCBI Taxonomy" id="696074"/>
    <lineage>
        <taxon>Bacteria</taxon>
        <taxon>Pseudomonadati</taxon>
        <taxon>Pseudomonadota</taxon>
        <taxon>Betaproteobacteria</taxon>
        <taxon>Burkholderiales</taxon>
        <taxon>Comamonadaceae</taxon>
        <taxon>Caenimonas</taxon>
    </lineage>
</organism>
<dbReference type="NCBIfam" id="TIGR01189">
    <property type="entry name" value="ccmA"/>
    <property type="match status" value="1"/>
</dbReference>
<keyword evidence="6" id="KW-1278">Translocase</keyword>
<sequence length="201" mass="21537">MLCGIRLACVRGERPLFSGVDLAVERGQWLHVRGANGAGKTSLLRLLAGLSPPAQGEVRWQGKPIADCSAAYRSDLLFLGHQGALKDDLTALENIELAGALDGASPPRADVVSALRRVGLQGRDELPVRFLSAGQKRRVLLARMLTRKARLWVLDEPFTALDAKGVSMLSELLHDHLADGGMAVVTSHQPIPIADGKALDL</sequence>
<dbReference type="Proteomes" id="UP001596037">
    <property type="component" value="Unassembled WGS sequence"/>
</dbReference>
<gene>
    <name evidence="9" type="primary">ccmA</name>
    <name evidence="9" type="ORF">ACFPOE_11930</name>
</gene>
<keyword evidence="3" id="KW-0547">Nucleotide-binding</keyword>
<dbReference type="PROSITE" id="PS50893">
    <property type="entry name" value="ABC_TRANSPORTER_2"/>
    <property type="match status" value="1"/>
</dbReference>
<keyword evidence="2" id="KW-1003">Cell membrane</keyword>
<dbReference type="InterPro" id="IPR017871">
    <property type="entry name" value="ABC_transporter-like_CS"/>
</dbReference>
<name>A0ABW0NE75_9BURK</name>
<dbReference type="InterPro" id="IPR027417">
    <property type="entry name" value="P-loop_NTPase"/>
</dbReference>
<accession>A0ABW0NE75</accession>
<evidence type="ECO:0000256" key="3">
    <source>
        <dbReference type="ARBA" id="ARBA00022741"/>
    </source>
</evidence>
<evidence type="ECO:0000313" key="9">
    <source>
        <dbReference type="EMBL" id="MFC5498244.1"/>
    </source>
</evidence>
<reference evidence="10" key="1">
    <citation type="journal article" date="2019" name="Int. J. Syst. Evol. Microbiol.">
        <title>The Global Catalogue of Microorganisms (GCM) 10K type strain sequencing project: providing services to taxonomists for standard genome sequencing and annotation.</title>
        <authorList>
            <consortium name="The Broad Institute Genomics Platform"/>
            <consortium name="The Broad Institute Genome Sequencing Center for Infectious Disease"/>
            <person name="Wu L."/>
            <person name="Ma J."/>
        </authorList>
    </citation>
    <scope>NUCLEOTIDE SEQUENCE [LARGE SCALE GENOMIC DNA]</scope>
    <source>
        <strain evidence="10">CCUG 57401</strain>
    </source>
</reference>
<dbReference type="InterPro" id="IPR003593">
    <property type="entry name" value="AAA+_ATPase"/>
</dbReference>
<dbReference type="InterPro" id="IPR003439">
    <property type="entry name" value="ABC_transporter-like_ATP-bd"/>
</dbReference>
<dbReference type="PANTHER" id="PTHR43499:SF1">
    <property type="entry name" value="ABC TRANSPORTER I FAMILY MEMBER 1"/>
    <property type="match status" value="1"/>
</dbReference>
<comment type="caution">
    <text evidence="9">The sequence shown here is derived from an EMBL/GenBank/DDBJ whole genome shotgun (WGS) entry which is preliminary data.</text>
</comment>
<evidence type="ECO:0000259" key="8">
    <source>
        <dbReference type="PROSITE" id="PS50893"/>
    </source>
</evidence>
<evidence type="ECO:0000256" key="1">
    <source>
        <dbReference type="ARBA" id="ARBA00022448"/>
    </source>
</evidence>
<dbReference type="InterPro" id="IPR005895">
    <property type="entry name" value="ABC_transptr_haem_export_CcmA"/>
</dbReference>
<keyword evidence="1" id="KW-0813">Transport</keyword>
<feature type="domain" description="ABC transporter" evidence="8">
    <location>
        <begin position="2"/>
        <end position="201"/>
    </location>
</feature>
<keyword evidence="7" id="KW-0472">Membrane</keyword>
<evidence type="ECO:0000256" key="7">
    <source>
        <dbReference type="ARBA" id="ARBA00023136"/>
    </source>
</evidence>
<evidence type="ECO:0000313" key="10">
    <source>
        <dbReference type="Proteomes" id="UP001596037"/>
    </source>
</evidence>
<dbReference type="SMART" id="SM00382">
    <property type="entry name" value="AAA"/>
    <property type="match status" value="1"/>
</dbReference>
<dbReference type="NCBIfam" id="NF010061">
    <property type="entry name" value="PRK13538.1"/>
    <property type="match status" value="1"/>
</dbReference>
<protein>
    <submittedName>
        <fullName evidence="9">Cytochrome c biogenesis heme-transporting ATPase CcmA</fullName>
    </submittedName>
</protein>
<dbReference type="PANTHER" id="PTHR43499">
    <property type="entry name" value="ABC TRANSPORTER I FAMILY MEMBER 1"/>
    <property type="match status" value="1"/>
</dbReference>
<dbReference type="Pfam" id="PF00005">
    <property type="entry name" value="ABC_tran"/>
    <property type="match status" value="1"/>
</dbReference>
<dbReference type="Gene3D" id="3.40.50.300">
    <property type="entry name" value="P-loop containing nucleotide triphosphate hydrolases"/>
    <property type="match status" value="1"/>
</dbReference>
<dbReference type="EMBL" id="JBHSMF010000006">
    <property type="protein sequence ID" value="MFC5498244.1"/>
    <property type="molecule type" value="Genomic_DNA"/>
</dbReference>
<evidence type="ECO:0000256" key="6">
    <source>
        <dbReference type="ARBA" id="ARBA00022967"/>
    </source>
</evidence>
<dbReference type="PROSITE" id="PS00211">
    <property type="entry name" value="ABC_TRANSPORTER_1"/>
    <property type="match status" value="1"/>
</dbReference>
<keyword evidence="4" id="KW-0201">Cytochrome c-type biogenesis</keyword>
<evidence type="ECO:0000256" key="4">
    <source>
        <dbReference type="ARBA" id="ARBA00022748"/>
    </source>
</evidence>
<proteinExistence type="predicted"/>